<feature type="compositionally biased region" description="Acidic residues" evidence="10">
    <location>
        <begin position="64"/>
        <end position="87"/>
    </location>
</feature>
<evidence type="ECO:0000256" key="1">
    <source>
        <dbReference type="ARBA" id="ARBA00004141"/>
    </source>
</evidence>
<feature type="compositionally biased region" description="Low complexity" evidence="10">
    <location>
        <begin position="88"/>
        <end position="98"/>
    </location>
</feature>
<keyword evidence="3" id="KW-0479">Metal-binding</keyword>
<evidence type="ECO:0000256" key="4">
    <source>
        <dbReference type="ARBA" id="ARBA00022771"/>
    </source>
</evidence>
<feature type="transmembrane region" description="Helical" evidence="11">
    <location>
        <begin position="213"/>
        <end position="232"/>
    </location>
</feature>
<dbReference type="SMART" id="SM00184">
    <property type="entry name" value="RING"/>
    <property type="match status" value="1"/>
</dbReference>
<dbReference type="PROSITE" id="PS00518">
    <property type="entry name" value="ZF_RING_1"/>
    <property type="match status" value="1"/>
</dbReference>
<dbReference type="SUPFAM" id="SSF57850">
    <property type="entry name" value="RING/U-box"/>
    <property type="match status" value="1"/>
</dbReference>
<reference evidence="13" key="1">
    <citation type="submission" date="2022-08" db="EMBL/GenBank/DDBJ databases">
        <title>Novel sulfate-reducing endosymbionts in the free-living metamonad Anaeramoeba.</title>
        <authorList>
            <person name="Jerlstrom-Hultqvist J."/>
            <person name="Cepicka I."/>
            <person name="Gallot-Lavallee L."/>
            <person name="Salas-Leiva D."/>
            <person name="Curtis B.A."/>
            <person name="Zahonova K."/>
            <person name="Pipaliya S."/>
            <person name="Dacks J."/>
            <person name="Roger A.J."/>
        </authorList>
    </citation>
    <scope>NUCLEOTIDE SEQUENCE</scope>
    <source>
        <strain evidence="13">Schooner1</strain>
    </source>
</reference>
<sequence>MTNNRTRSELLRLLRSSPLVEQYIEENHPNLFRGINNNNNSNNNNININDELDIEQQQQQEHNEDQDQEQEQEQEQEQQQNEDDDQGQDQPNGLNQNNRRYGETEQNEYFIQLLTNALQFEQRFRTNLRPVVGVQDLFPNMTIEEQHVLSFIGKIMLWLLMNIPFFIIFFFMVASGNYLQFVLMVAYLFIILRSQITLQKNQHVTSRNNRNSLFVVVLLNISLILTSKYYAYHNSQTTVEPMNFLKFKQARQSYPANSILIPIADSVFASSFSTLFSFLSCVVLIFVVPRIIGIARATKIYLFHSHCWYFYRLVLLIPIWFRYFESRAAFFQEQNALSQTIFTRFLLFTYLLLKLYQIFTPLSSIVSSVKRLNKKTIHFGNYATFDEIQQFGNNCSICLSNFSRPIKLQPCNHIFCENCIIEWFLRSELCPLCREKIDTGTDILNKNGMVKITPIIL</sequence>
<evidence type="ECO:0000256" key="8">
    <source>
        <dbReference type="ARBA" id="ARBA00023136"/>
    </source>
</evidence>
<organism evidence="13 14">
    <name type="scientific">Anaeramoeba flamelloides</name>
    <dbReference type="NCBI Taxonomy" id="1746091"/>
    <lineage>
        <taxon>Eukaryota</taxon>
        <taxon>Metamonada</taxon>
        <taxon>Anaeramoebidae</taxon>
        <taxon>Anaeramoeba</taxon>
    </lineage>
</organism>
<dbReference type="InterPro" id="IPR044235">
    <property type="entry name" value="RNFT1/2"/>
</dbReference>
<keyword evidence="5" id="KW-0833">Ubl conjugation pathway</keyword>
<evidence type="ECO:0000256" key="11">
    <source>
        <dbReference type="SAM" id="Phobius"/>
    </source>
</evidence>
<dbReference type="PANTHER" id="PTHR15860">
    <property type="entry name" value="UNCHARACTERIZED RING FINGER-CONTAINING PROTEIN"/>
    <property type="match status" value="1"/>
</dbReference>
<evidence type="ECO:0000313" key="13">
    <source>
        <dbReference type="EMBL" id="KAJ6229681.1"/>
    </source>
</evidence>
<feature type="transmembrane region" description="Helical" evidence="11">
    <location>
        <begin position="267"/>
        <end position="288"/>
    </location>
</feature>
<keyword evidence="2 11" id="KW-0812">Transmembrane</keyword>
<keyword evidence="14" id="KW-1185">Reference proteome</keyword>
<dbReference type="InterPro" id="IPR001841">
    <property type="entry name" value="Znf_RING"/>
</dbReference>
<feature type="transmembrane region" description="Helical" evidence="11">
    <location>
        <begin position="177"/>
        <end position="192"/>
    </location>
</feature>
<evidence type="ECO:0000256" key="7">
    <source>
        <dbReference type="ARBA" id="ARBA00022989"/>
    </source>
</evidence>
<keyword evidence="4 9" id="KW-0863">Zinc-finger</keyword>
<dbReference type="InterPro" id="IPR013083">
    <property type="entry name" value="Znf_RING/FYVE/PHD"/>
</dbReference>
<accession>A0ABQ8XB41</accession>
<feature type="domain" description="RING-type" evidence="12">
    <location>
        <begin position="395"/>
        <end position="434"/>
    </location>
</feature>
<evidence type="ECO:0000259" key="12">
    <source>
        <dbReference type="PROSITE" id="PS50089"/>
    </source>
</evidence>
<comment type="subcellular location">
    <subcellularLocation>
        <location evidence="1">Membrane</location>
        <topology evidence="1">Multi-pass membrane protein</topology>
    </subcellularLocation>
</comment>
<feature type="region of interest" description="Disordered" evidence="10">
    <location>
        <begin position="56"/>
        <end position="99"/>
    </location>
</feature>
<feature type="transmembrane region" description="Helical" evidence="11">
    <location>
        <begin position="151"/>
        <end position="171"/>
    </location>
</feature>
<protein>
    <recommendedName>
        <fullName evidence="12">RING-type domain-containing protein</fullName>
    </recommendedName>
</protein>
<keyword evidence="7 11" id="KW-1133">Transmembrane helix</keyword>
<evidence type="ECO:0000256" key="3">
    <source>
        <dbReference type="ARBA" id="ARBA00022723"/>
    </source>
</evidence>
<keyword evidence="8 11" id="KW-0472">Membrane</keyword>
<dbReference type="Pfam" id="PF13639">
    <property type="entry name" value="zf-RING_2"/>
    <property type="match status" value="1"/>
</dbReference>
<keyword evidence="6" id="KW-0862">Zinc</keyword>
<dbReference type="EMBL" id="JAOAOG010000319">
    <property type="protein sequence ID" value="KAJ6229681.1"/>
    <property type="molecule type" value="Genomic_DNA"/>
</dbReference>
<feature type="transmembrane region" description="Helical" evidence="11">
    <location>
        <begin position="300"/>
        <end position="321"/>
    </location>
</feature>
<evidence type="ECO:0000256" key="9">
    <source>
        <dbReference type="PROSITE-ProRule" id="PRU00175"/>
    </source>
</evidence>
<evidence type="ECO:0000256" key="5">
    <source>
        <dbReference type="ARBA" id="ARBA00022786"/>
    </source>
</evidence>
<dbReference type="PROSITE" id="PS50089">
    <property type="entry name" value="ZF_RING_2"/>
    <property type="match status" value="1"/>
</dbReference>
<dbReference type="Gene3D" id="3.30.40.10">
    <property type="entry name" value="Zinc/RING finger domain, C3HC4 (zinc finger)"/>
    <property type="match status" value="1"/>
</dbReference>
<evidence type="ECO:0000256" key="2">
    <source>
        <dbReference type="ARBA" id="ARBA00022692"/>
    </source>
</evidence>
<evidence type="ECO:0000256" key="6">
    <source>
        <dbReference type="ARBA" id="ARBA00022833"/>
    </source>
</evidence>
<name>A0ABQ8XB41_9EUKA</name>
<dbReference type="Proteomes" id="UP001150062">
    <property type="component" value="Unassembled WGS sequence"/>
</dbReference>
<dbReference type="PANTHER" id="PTHR15860:SF0">
    <property type="entry name" value="LP20373P"/>
    <property type="match status" value="1"/>
</dbReference>
<evidence type="ECO:0000313" key="14">
    <source>
        <dbReference type="Proteomes" id="UP001150062"/>
    </source>
</evidence>
<comment type="caution">
    <text evidence="13">The sequence shown here is derived from an EMBL/GenBank/DDBJ whole genome shotgun (WGS) entry which is preliminary data.</text>
</comment>
<proteinExistence type="predicted"/>
<evidence type="ECO:0000256" key="10">
    <source>
        <dbReference type="SAM" id="MobiDB-lite"/>
    </source>
</evidence>
<feature type="transmembrane region" description="Helical" evidence="11">
    <location>
        <begin position="341"/>
        <end position="366"/>
    </location>
</feature>
<dbReference type="InterPro" id="IPR017907">
    <property type="entry name" value="Znf_RING_CS"/>
</dbReference>
<gene>
    <name evidence="13" type="ORF">M0813_07641</name>
</gene>